<protein>
    <recommendedName>
        <fullName evidence="4">Fungal N-terminal domain-containing protein</fullName>
    </recommendedName>
</protein>
<dbReference type="OrthoDB" id="10265068at2759"/>
<evidence type="ECO:0008006" key="4">
    <source>
        <dbReference type="Google" id="ProtNLM"/>
    </source>
</evidence>
<organism evidence="2 3">
    <name type="scientific">Bipolaris oryzae ATCC 44560</name>
    <dbReference type="NCBI Taxonomy" id="930090"/>
    <lineage>
        <taxon>Eukaryota</taxon>
        <taxon>Fungi</taxon>
        <taxon>Dikarya</taxon>
        <taxon>Ascomycota</taxon>
        <taxon>Pezizomycotina</taxon>
        <taxon>Dothideomycetes</taxon>
        <taxon>Pleosporomycetidae</taxon>
        <taxon>Pleosporales</taxon>
        <taxon>Pleosporineae</taxon>
        <taxon>Pleosporaceae</taxon>
        <taxon>Bipolaris</taxon>
    </lineage>
</organism>
<feature type="region of interest" description="Disordered" evidence="1">
    <location>
        <begin position="155"/>
        <end position="204"/>
    </location>
</feature>
<evidence type="ECO:0000313" key="3">
    <source>
        <dbReference type="Proteomes" id="UP000054032"/>
    </source>
</evidence>
<evidence type="ECO:0000256" key="1">
    <source>
        <dbReference type="SAM" id="MobiDB-lite"/>
    </source>
</evidence>
<name>W6ZNT4_COCMI</name>
<gene>
    <name evidence="2" type="ORF">COCMIDRAFT_96101</name>
</gene>
<accession>W6ZNT4</accession>
<keyword evidence="3" id="KW-1185">Reference proteome</keyword>
<dbReference type="Proteomes" id="UP000054032">
    <property type="component" value="Unassembled WGS sequence"/>
</dbReference>
<dbReference type="RefSeq" id="XP_007688251.1">
    <property type="nucleotide sequence ID" value="XM_007690061.1"/>
</dbReference>
<dbReference type="EMBL" id="KI963988">
    <property type="protein sequence ID" value="EUC45226.1"/>
    <property type="molecule type" value="Genomic_DNA"/>
</dbReference>
<feature type="compositionally biased region" description="Basic and acidic residues" evidence="1">
    <location>
        <begin position="158"/>
        <end position="192"/>
    </location>
</feature>
<dbReference type="KEGG" id="bor:COCMIDRAFT_96101"/>
<dbReference type="STRING" id="930090.W6ZNT4"/>
<sequence length="340" mass="38090">METAAAMVSFVGLVGTVAQGQKFLYDFTTNMKDCPKDIHDMRAEIESVEDLITQVIRQSKERDVRLRESAVLTRAIGHAQKGVEDLKKELAAYHVIGKRARLIFATKTSQTKKLRASLERTKTIMLDLQRQLHSDVLYDIRDDIRDMSQEVLKSMDNTSRDGGTHDRNFHKITQESKVQEETANNYRDREEASVPPANDPSSEDLTDAEIAAKNLEHVTDLLTETKISSSPNSIPSTPAWSREVSDISVTSSSQETTASSISSWQSLPPSISQNARKANIASKHPLLQFKDNQFQFLVAIIFTQRAKNQHLACQRATEYVVTTDTALLGYMEFLKEEAGG</sequence>
<dbReference type="GeneID" id="19128787"/>
<dbReference type="AlphaFoldDB" id="W6ZNT4"/>
<evidence type="ECO:0000313" key="2">
    <source>
        <dbReference type="EMBL" id="EUC45226.1"/>
    </source>
</evidence>
<dbReference type="HOGENOM" id="CLU_053166_0_0_1"/>
<proteinExistence type="predicted"/>
<reference evidence="2 3" key="1">
    <citation type="journal article" date="2013" name="PLoS Genet.">
        <title>Comparative genome structure, secondary metabolite, and effector coding capacity across Cochliobolus pathogens.</title>
        <authorList>
            <person name="Condon B.J."/>
            <person name="Leng Y."/>
            <person name="Wu D."/>
            <person name="Bushley K.E."/>
            <person name="Ohm R.A."/>
            <person name="Otillar R."/>
            <person name="Martin J."/>
            <person name="Schackwitz W."/>
            <person name="Grimwood J."/>
            <person name="MohdZainudin N."/>
            <person name="Xue C."/>
            <person name="Wang R."/>
            <person name="Manning V.A."/>
            <person name="Dhillon B."/>
            <person name="Tu Z.J."/>
            <person name="Steffenson B.J."/>
            <person name="Salamov A."/>
            <person name="Sun H."/>
            <person name="Lowry S."/>
            <person name="LaButti K."/>
            <person name="Han J."/>
            <person name="Copeland A."/>
            <person name="Lindquist E."/>
            <person name="Barry K."/>
            <person name="Schmutz J."/>
            <person name="Baker S.E."/>
            <person name="Ciuffetti L.M."/>
            <person name="Grigoriev I.V."/>
            <person name="Zhong S."/>
            <person name="Turgeon B.G."/>
        </authorList>
    </citation>
    <scope>NUCLEOTIDE SEQUENCE [LARGE SCALE GENOMIC DNA]</scope>
    <source>
        <strain evidence="2 3">ATCC 44560</strain>
    </source>
</reference>